<dbReference type="GO" id="GO:0045202">
    <property type="term" value="C:synapse"/>
    <property type="evidence" value="ECO:0000318"/>
    <property type="project" value="GO_Central"/>
</dbReference>
<dbReference type="PRINTS" id="PR00254">
    <property type="entry name" value="NICOTINICR"/>
</dbReference>
<dbReference type="SUPFAM" id="SSF63712">
    <property type="entry name" value="Nicotinic receptor ligand binding domain-like"/>
    <property type="match status" value="1"/>
</dbReference>
<dbReference type="Pfam" id="PF02931">
    <property type="entry name" value="Neur_chan_LBD"/>
    <property type="match status" value="1"/>
</dbReference>
<dbReference type="InterPro" id="IPR006029">
    <property type="entry name" value="Neurotrans-gated_channel_TM"/>
</dbReference>
<evidence type="ECO:0000313" key="18">
    <source>
        <dbReference type="Proteomes" id="UP000001554"/>
    </source>
</evidence>
<dbReference type="InterPro" id="IPR006202">
    <property type="entry name" value="Neur_chan_lig-bd"/>
</dbReference>
<comment type="similarity">
    <text evidence="14">Belongs to the ligand-gated ion channel (TC 1.A.9) family.</text>
</comment>
<dbReference type="AlphaFoldDB" id="A0A9J7KS94"/>
<keyword evidence="2" id="KW-1003">Cell membrane</keyword>
<keyword evidence="1 14" id="KW-0813">Transport</keyword>
<keyword evidence="12 14" id="KW-0407">Ion channel</keyword>
<dbReference type="GO" id="GO:0045211">
    <property type="term" value="C:postsynaptic membrane"/>
    <property type="evidence" value="ECO:0007669"/>
    <property type="project" value="InterPro"/>
</dbReference>
<keyword evidence="9" id="KW-0675">Receptor</keyword>
<keyword evidence="3 14" id="KW-0812">Transmembrane</keyword>
<accession>A0A9J7KS94</accession>
<dbReference type="PANTHER" id="PTHR18945">
    <property type="entry name" value="NEUROTRANSMITTER GATED ION CHANNEL"/>
    <property type="match status" value="1"/>
</dbReference>
<dbReference type="PRINTS" id="PR00252">
    <property type="entry name" value="NRIONCHANNEL"/>
</dbReference>
<keyword evidence="5" id="KW-0770">Synapse</keyword>
<feature type="transmembrane region" description="Helical" evidence="14">
    <location>
        <begin position="294"/>
        <end position="317"/>
    </location>
</feature>
<dbReference type="GO" id="GO:0005231">
    <property type="term" value="F:excitatory extracellular ligand-gated monoatomic ion channel activity"/>
    <property type="evidence" value="ECO:0000318"/>
    <property type="project" value="GO_Central"/>
</dbReference>
<proteinExistence type="inferred from homology"/>
<sequence length="487" mass="55909">MHGRWFLCGAILVAILKGCCGLSLEADLITRLMTGYNREARPVEDASTAVQVDLDMALAQVIDVNDREQLITINVWLRHFWYDEHLKWNASDYGGITSIRLTSTTIWTPDIILYNNVFDEGFAQQPEVKAIVNSDGYVTFLYPFTFKASCLINVEFFPYDEQSCPLKFSSWAYDGFSLNVTNRAPSGDLSNFIRNEEWTITELRAIRSEAYYSCCPEPYPDVTFYIIMKRESLYYLYYVVAPCIIILIISLLSFAMPPDSGEKLSLSTTMLLALVVFMQIVAENLPTTSRYIPFIGRYFGAIIAVVSLSSMLSIWILSFHFTNPNPKPPATWLKRLLRMERRDEWAEWLFCGCCRMVQSRSGFKIRRLSERSNQDVNLRKQNRPKSNTVSPMPTSSPNGNAFHNDEKLQRQTTVPPLVTNSDAALLQKIDTIISEIQQTREEREQKEREEAIVNEWKEVAARLDRCLLITFFLVSVIVNASMTWLPK</sequence>
<dbReference type="GO" id="GO:0034220">
    <property type="term" value="P:monoatomic ion transmembrane transport"/>
    <property type="evidence" value="ECO:0000318"/>
    <property type="project" value="GO_Central"/>
</dbReference>
<dbReference type="PROSITE" id="PS00236">
    <property type="entry name" value="NEUROTR_ION_CHANNEL"/>
    <property type="match status" value="1"/>
</dbReference>
<dbReference type="SUPFAM" id="SSF90112">
    <property type="entry name" value="Neurotransmitter-gated ion-channel transmembrane pore"/>
    <property type="match status" value="1"/>
</dbReference>
<dbReference type="CDD" id="cd19051">
    <property type="entry name" value="LGIC_TM_cation"/>
    <property type="match status" value="1"/>
</dbReference>
<dbReference type="NCBIfam" id="TIGR00860">
    <property type="entry name" value="LIC"/>
    <property type="match status" value="1"/>
</dbReference>
<keyword evidence="6 14" id="KW-0406">Ion transport</keyword>
<protein>
    <submittedName>
        <fullName evidence="19">Neuronal acetylcholine receptor subunit alpha-10-like</fullName>
    </submittedName>
</protein>
<evidence type="ECO:0000256" key="10">
    <source>
        <dbReference type="ARBA" id="ARBA00023180"/>
    </source>
</evidence>
<dbReference type="InterPro" id="IPR002394">
    <property type="entry name" value="Nicotinic_acetylcholine_rcpt"/>
</dbReference>
<keyword evidence="11" id="KW-1071">Ligand-gated ion channel</keyword>
<name>A0A9J7KS94_BRAFL</name>
<evidence type="ECO:0000256" key="7">
    <source>
        <dbReference type="ARBA" id="ARBA00023136"/>
    </source>
</evidence>
<comment type="subcellular location">
    <subcellularLocation>
        <location evidence="13">Synaptic cell membrane</location>
        <topology evidence="13">Multi-pass membrane protein</topology>
    </subcellularLocation>
</comment>
<evidence type="ECO:0000256" key="13">
    <source>
        <dbReference type="ARBA" id="ARBA00034099"/>
    </source>
</evidence>
<dbReference type="InterPro" id="IPR006201">
    <property type="entry name" value="Neur_channel"/>
</dbReference>
<dbReference type="InterPro" id="IPR036719">
    <property type="entry name" value="Neuro-gated_channel_TM_sf"/>
</dbReference>
<evidence type="ECO:0000256" key="8">
    <source>
        <dbReference type="ARBA" id="ARBA00023157"/>
    </source>
</evidence>
<feature type="signal peptide" evidence="14">
    <location>
        <begin position="1"/>
        <end position="21"/>
    </location>
</feature>
<evidence type="ECO:0000256" key="11">
    <source>
        <dbReference type="ARBA" id="ARBA00023286"/>
    </source>
</evidence>
<evidence type="ECO:0000313" key="19">
    <source>
        <dbReference type="RefSeq" id="XP_035669363.1"/>
    </source>
</evidence>
<dbReference type="GO" id="GO:1904315">
    <property type="term" value="F:transmitter-gated monoatomic ion channel activity involved in regulation of postsynaptic membrane potential"/>
    <property type="evidence" value="ECO:0000318"/>
    <property type="project" value="GO_Central"/>
</dbReference>
<reference evidence="18" key="1">
    <citation type="journal article" date="2020" name="Nat. Ecol. Evol.">
        <title>Deeply conserved synteny resolves early events in vertebrate evolution.</title>
        <authorList>
            <person name="Simakov O."/>
            <person name="Marletaz F."/>
            <person name="Yue J.X."/>
            <person name="O'Connell B."/>
            <person name="Jenkins J."/>
            <person name="Brandt A."/>
            <person name="Calef R."/>
            <person name="Tung C.H."/>
            <person name="Huang T.K."/>
            <person name="Schmutz J."/>
            <person name="Satoh N."/>
            <person name="Yu J.K."/>
            <person name="Putnam N.H."/>
            <person name="Green R.E."/>
            <person name="Rokhsar D.S."/>
        </authorList>
    </citation>
    <scope>NUCLEOTIDE SEQUENCE [LARGE SCALE GENOMIC DNA]</scope>
    <source>
        <strain evidence="18">S238N-H82</strain>
    </source>
</reference>
<dbReference type="GO" id="GO:0022848">
    <property type="term" value="F:acetylcholine-gated monoatomic cation-selective channel activity"/>
    <property type="evidence" value="ECO:0007669"/>
    <property type="project" value="InterPro"/>
</dbReference>
<evidence type="ECO:0000256" key="2">
    <source>
        <dbReference type="ARBA" id="ARBA00022475"/>
    </source>
</evidence>
<keyword evidence="18" id="KW-1185">Reference proteome</keyword>
<gene>
    <name evidence="19" type="primary">LOC118411290</name>
</gene>
<evidence type="ECO:0000256" key="3">
    <source>
        <dbReference type="ARBA" id="ARBA00022692"/>
    </source>
</evidence>
<keyword evidence="14" id="KW-0732">Signal</keyword>
<keyword evidence="10" id="KW-0325">Glycoprotein</keyword>
<dbReference type="OrthoDB" id="5975154at2759"/>
<dbReference type="InterPro" id="IPR018000">
    <property type="entry name" value="Neurotransmitter_ion_chnl_CS"/>
</dbReference>
<feature type="chain" id="PRO_5039961448" evidence="14">
    <location>
        <begin position="22"/>
        <end position="487"/>
    </location>
</feature>
<dbReference type="Gene3D" id="2.70.170.10">
    <property type="entry name" value="Neurotransmitter-gated ion-channel ligand-binding domain"/>
    <property type="match status" value="1"/>
</dbReference>
<evidence type="ECO:0000259" key="16">
    <source>
        <dbReference type="Pfam" id="PF02931"/>
    </source>
</evidence>
<organism evidence="18 19">
    <name type="scientific">Branchiostoma floridae</name>
    <name type="common">Florida lancelet</name>
    <name type="synonym">Amphioxus</name>
    <dbReference type="NCBI Taxonomy" id="7739"/>
    <lineage>
        <taxon>Eukaryota</taxon>
        <taxon>Metazoa</taxon>
        <taxon>Chordata</taxon>
        <taxon>Cephalochordata</taxon>
        <taxon>Leptocardii</taxon>
        <taxon>Amphioxiformes</taxon>
        <taxon>Branchiostomatidae</taxon>
        <taxon>Branchiostoma</taxon>
    </lineage>
</organism>
<evidence type="ECO:0000256" key="15">
    <source>
        <dbReference type="SAM" id="MobiDB-lite"/>
    </source>
</evidence>
<evidence type="ECO:0000256" key="1">
    <source>
        <dbReference type="ARBA" id="ARBA00022448"/>
    </source>
</evidence>
<evidence type="ECO:0000259" key="17">
    <source>
        <dbReference type="Pfam" id="PF02932"/>
    </source>
</evidence>
<dbReference type="GO" id="GO:0005892">
    <property type="term" value="C:acetylcholine-gated channel complex"/>
    <property type="evidence" value="ECO:0000318"/>
    <property type="project" value="GO_Central"/>
</dbReference>
<dbReference type="GO" id="GO:0005886">
    <property type="term" value="C:plasma membrane"/>
    <property type="evidence" value="ECO:0000318"/>
    <property type="project" value="GO_Central"/>
</dbReference>
<evidence type="ECO:0000256" key="9">
    <source>
        <dbReference type="ARBA" id="ARBA00023170"/>
    </source>
</evidence>
<dbReference type="GO" id="GO:0004888">
    <property type="term" value="F:transmembrane signaling receptor activity"/>
    <property type="evidence" value="ECO:0007669"/>
    <property type="project" value="InterPro"/>
</dbReference>
<evidence type="ECO:0000256" key="12">
    <source>
        <dbReference type="ARBA" id="ARBA00023303"/>
    </source>
</evidence>
<dbReference type="GO" id="GO:0007268">
    <property type="term" value="P:chemical synaptic transmission"/>
    <property type="evidence" value="ECO:0000318"/>
    <property type="project" value="GO_Central"/>
</dbReference>
<dbReference type="Pfam" id="PF02932">
    <property type="entry name" value="Neur_chan_memb"/>
    <property type="match status" value="1"/>
</dbReference>
<keyword evidence="4 14" id="KW-1133">Transmembrane helix</keyword>
<comment type="caution">
    <text evidence="14">Lacks conserved residue(s) required for the propagation of feature annotation.</text>
</comment>
<feature type="transmembrane region" description="Helical" evidence="14">
    <location>
        <begin position="234"/>
        <end position="252"/>
    </location>
</feature>
<feature type="domain" description="Neurotransmitter-gated ion-channel ligand-binding" evidence="16">
    <location>
        <begin position="26"/>
        <end position="231"/>
    </location>
</feature>
<dbReference type="KEGG" id="bfo:118411290"/>
<dbReference type="GeneID" id="118411290"/>
<dbReference type="CDD" id="cd18997">
    <property type="entry name" value="LGIC_ECD_nAChR"/>
    <property type="match status" value="1"/>
</dbReference>
<feature type="transmembrane region" description="Helical" evidence="14">
    <location>
        <begin position="264"/>
        <end position="282"/>
    </location>
</feature>
<evidence type="ECO:0000256" key="4">
    <source>
        <dbReference type="ARBA" id="ARBA00022989"/>
    </source>
</evidence>
<feature type="domain" description="Neurotransmitter-gated ion-channel transmembrane" evidence="17">
    <location>
        <begin position="240"/>
        <end position="481"/>
    </location>
</feature>
<evidence type="ECO:0000256" key="5">
    <source>
        <dbReference type="ARBA" id="ARBA00023018"/>
    </source>
</evidence>
<dbReference type="OMA" id="LITINVW"/>
<dbReference type="FunFam" id="1.20.58.390:FF:000114">
    <property type="entry name" value="Uncharacterized protein"/>
    <property type="match status" value="1"/>
</dbReference>
<keyword evidence="7 14" id="KW-0472">Membrane</keyword>
<feature type="compositionally biased region" description="Polar residues" evidence="15">
    <location>
        <begin position="384"/>
        <end position="401"/>
    </location>
</feature>
<dbReference type="RefSeq" id="XP_035669363.1">
    <property type="nucleotide sequence ID" value="XM_035813470.1"/>
</dbReference>
<feature type="region of interest" description="Disordered" evidence="15">
    <location>
        <begin position="373"/>
        <end position="403"/>
    </location>
</feature>
<evidence type="ECO:0000256" key="6">
    <source>
        <dbReference type="ARBA" id="ARBA00023065"/>
    </source>
</evidence>
<dbReference type="GO" id="GO:0043005">
    <property type="term" value="C:neuron projection"/>
    <property type="evidence" value="ECO:0000318"/>
    <property type="project" value="GO_Central"/>
</dbReference>
<dbReference type="Proteomes" id="UP000001554">
    <property type="component" value="Chromosome 3"/>
</dbReference>
<keyword evidence="8" id="KW-1015">Disulfide bond</keyword>
<dbReference type="GO" id="GO:0042391">
    <property type="term" value="P:regulation of membrane potential"/>
    <property type="evidence" value="ECO:0000318"/>
    <property type="project" value="GO_Central"/>
</dbReference>
<dbReference type="InterPro" id="IPR036734">
    <property type="entry name" value="Neur_chan_lig-bd_sf"/>
</dbReference>
<evidence type="ECO:0000256" key="14">
    <source>
        <dbReference type="RuleBase" id="RU000687"/>
    </source>
</evidence>
<dbReference type="FunFam" id="2.70.170.10:FF:000030">
    <property type="entry name" value="AcetylCholine Receptor"/>
    <property type="match status" value="1"/>
</dbReference>
<dbReference type="InterPro" id="IPR038050">
    <property type="entry name" value="Neuro_actylchol_rec"/>
</dbReference>
<reference evidence="19" key="2">
    <citation type="submission" date="2025-08" db="UniProtKB">
        <authorList>
            <consortium name="RefSeq"/>
        </authorList>
    </citation>
    <scope>IDENTIFICATION</scope>
    <source>
        <strain evidence="19">S238N-H82</strain>
        <tissue evidence="19">Testes</tissue>
    </source>
</reference>
<dbReference type="Gene3D" id="1.20.58.390">
    <property type="entry name" value="Neurotransmitter-gated ion-channel transmembrane domain"/>
    <property type="match status" value="1"/>
</dbReference>